<dbReference type="STRING" id="30069.A0A182YDG6"/>
<organism evidence="10 11">
    <name type="scientific">Anopheles stephensi</name>
    <name type="common">Indo-Pakistan malaria mosquito</name>
    <dbReference type="NCBI Taxonomy" id="30069"/>
    <lineage>
        <taxon>Eukaryota</taxon>
        <taxon>Metazoa</taxon>
        <taxon>Ecdysozoa</taxon>
        <taxon>Arthropoda</taxon>
        <taxon>Hexapoda</taxon>
        <taxon>Insecta</taxon>
        <taxon>Pterygota</taxon>
        <taxon>Neoptera</taxon>
        <taxon>Endopterygota</taxon>
        <taxon>Diptera</taxon>
        <taxon>Nematocera</taxon>
        <taxon>Culicoidea</taxon>
        <taxon>Culicidae</taxon>
        <taxon>Anophelinae</taxon>
        <taxon>Anopheles</taxon>
    </lineage>
</organism>
<keyword evidence="6 7" id="KW-0539">Nucleus</keyword>
<dbReference type="Proteomes" id="UP000076408">
    <property type="component" value="Unassembled WGS sequence"/>
</dbReference>
<dbReference type="InterPro" id="IPR036388">
    <property type="entry name" value="WH-like_DNA-bd_sf"/>
</dbReference>
<name>A0A182YDG6_ANOST</name>
<reference evidence="10" key="2">
    <citation type="submission" date="2020-05" db="UniProtKB">
        <authorList>
            <consortium name="EnsemblMetazoa"/>
        </authorList>
    </citation>
    <scope>IDENTIFICATION</scope>
    <source>
        <strain evidence="10">Indian</strain>
    </source>
</reference>
<feature type="compositionally biased region" description="Basic residues" evidence="8">
    <location>
        <begin position="7"/>
        <end position="20"/>
    </location>
</feature>
<protein>
    <recommendedName>
        <fullName evidence="9">E2F/DP family winged-helix DNA-binding domain-containing protein</fullName>
    </recommendedName>
</protein>
<evidence type="ECO:0000256" key="6">
    <source>
        <dbReference type="ARBA" id="ARBA00023242"/>
    </source>
</evidence>
<dbReference type="AlphaFoldDB" id="A0A182YDG6"/>
<evidence type="ECO:0000256" key="7">
    <source>
        <dbReference type="RuleBase" id="RU003796"/>
    </source>
</evidence>
<keyword evidence="11" id="KW-1185">Reference proteome</keyword>
<evidence type="ECO:0000313" key="10">
    <source>
        <dbReference type="EnsemblMetazoa" id="ASTEI06502-PA"/>
    </source>
</evidence>
<evidence type="ECO:0000256" key="4">
    <source>
        <dbReference type="ARBA" id="ARBA00023125"/>
    </source>
</evidence>
<evidence type="ECO:0000256" key="2">
    <source>
        <dbReference type="ARBA" id="ARBA00010940"/>
    </source>
</evidence>
<evidence type="ECO:0000259" key="9">
    <source>
        <dbReference type="SMART" id="SM01372"/>
    </source>
</evidence>
<dbReference type="PANTHER" id="PTHR12081:SF18">
    <property type="entry name" value="TRANSCRIPTION FACTOR E2F2-RELATED"/>
    <property type="match status" value="1"/>
</dbReference>
<evidence type="ECO:0000256" key="1">
    <source>
        <dbReference type="ARBA" id="ARBA00004123"/>
    </source>
</evidence>
<feature type="region of interest" description="Disordered" evidence="8">
    <location>
        <begin position="1"/>
        <end position="52"/>
    </location>
</feature>
<reference evidence="11" key="1">
    <citation type="journal article" date="2014" name="Genome Biol.">
        <title>Genome analysis of a major urban malaria vector mosquito, Anopheles stephensi.</title>
        <authorList>
            <person name="Jiang X."/>
            <person name="Peery A."/>
            <person name="Hall A.B."/>
            <person name="Sharma A."/>
            <person name="Chen X.G."/>
            <person name="Waterhouse R.M."/>
            <person name="Komissarov A."/>
            <person name="Riehle M.M."/>
            <person name="Shouche Y."/>
            <person name="Sharakhova M.V."/>
            <person name="Lawson D."/>
            <person name="Pakpour N."/>
            <person name="Arensburger P."/>
            <person name="Davidson V.L."/>
            <person name="Eiglmeier K."/>
            <person name="Emrich S."/>
            <person name="George P."/>
            <person name="Kennedy R.C."/>
            <person name="Mane S.P."/>
            <person name="Maslen G."/>
            <person name="Oringanje C."/>
            <person name="Qi Y."/>
            <person name="Settlage R."/>
            <person name="Tojo M."/>
            <person name="Tubio J.M."/>
            <person name="Unger M.F."/>
            <person name="Wang B."/>
            <person name="Vernick K.D."/>
            <person name="Ribeiro J.M."/>
            <person name="James A.A."/>
            <person name="Michel K."/>
            <person name="Riehle M.A."/>
            <person name="Luckhart S."/>
            <person name="Sharakhov I.V."/>
            <person name="Tu Z."/>
        </authorList>
    </citation>
    <scope>NUCLEOTIDE SEQUENCE [LARGE SCALE GENOMIC DNA]</scope>
    <source>
        <strain evidence="11">Indian</strain>
    </source>
</reference>
<evidence type="ECO:0000313" key="11">
    <source>
        <dbReference type="Proteomes" id="UP000076408"/>
    </source>
</evidence>
<keyword evidence="5 7" id="KW-0804">Transcription</keyword>
<dbReference type="VEuPathDB" id="VectorBase:ASTEI06502"/>
<comment type="similarity">
    <text evidence="2 7">Belongs to the E2F/DP family.</text>
</comment>
<evidence type="ECO:0000256" key="5">
    <source>
        <dbReference type="ARBA" id="ARBA00023163"/>
    </source>
</evidence>
<dbReference type="PANTHER" id="PTHR12081">
    <property type="entry name" value="TRANSCRIPTION FACTOR E2F"/>
    <property type="match status" value="1"/>
</dbReference>
<dbReference type="InterPro" id="IPR037241">
    <property type="entry name" value="E2F-DP_heterodim"/>
</dbReference>
<dbReference type="FunFam" id="1.10.10.10:FF:000458">
    <property type="entry name" value="E2F-like (Mammalian transcription factor)"/>
    <property type="match status" value="1"/>
</dbReference>
<accession>A0A182YDG6</accession>
<evidence type="ECO:0000256" key="8">
    <source>
        <dbReference type="SAM" id="MobiDB-lite"/>
    </source>
</evidence>
<evidence type="ECO:0000256" key="3">
    <source>
        <dbReference type="ARBA" id="ARBA00023015"/>
    </source>
</evidence>
<feature type="region of interest" description="Disordered" evidence="8">
    <location>
        <begin position="205"/>
        <end position="236"/>
    </location>
</feature>
<dbReference type="InterPro" id="IPR036390">
    <property type="entry name" value="WH_DNA-bd_sf"/>
</dbReference>
<dbReference type="GO" id="GO:0000981">
    <property type="term" value="F:DNA-binding transcription factor activity, RNA polymerase II-specific"/>
    <property type="evidence" value="ECO:0007669"/>
    <property type="project" value="TreeGrafter"/>
</dbReference>
<keyword evidence="3 7" id="KW-0805">Transcription regulation</keyword>
<dbReference type="GO" id="GO:0000978">
    <property type="term" value="F:RNA polymerase II cis-regulatory region sequence-specific DNA binding"/>
    <property type="evidence" value="ECO:0007669"/>
    <property type="project" value="InterPro"/>
</dbReference>
<dbReference type="InterPro" id="IPR003316">
    <property type="entry name" value="E2F_WHTH_DNA-bd_dom"/>
</dbReference>
<sequence>MSERKSPNRRKIRVTKKKKSNAALLQHADRSLTSPNPEDEDDGDFEPTSSRRYDKSLTMLTRSVVKMLRDTPDGVLYLRDVSSTLSNRQKRRIYDVTNVLEGIGLVKKQVKNHIKWIGEEPTTQSCLGTARQIGVNMRVRRNLELREAYIESQIKAISKSTQMLLQDSALRSYLYVTSDDLTSVFGDNRTLLVLSEDELARRKQPDAYYHPSPPPPPPPFTVTPNNSTSLPHGGNTRQIWVKSRPSGPPLSLMVLKEPAGSCYTRPSRRPAVLRAGAEQRYVKLADEQHLEGGTVATERSFSPGVYDDSDEEEYAKIQQQRERLARILLDDGSNDVHHSLYRPHGWRNRKSETRGLLIPFVMIKPRYYGSFTFSLLPHEGVFDLFGYATVSSSSSSHQRAMSEERSQLV</sequence>
<feature type="compositionally biased region" description="Pro residues" evidence="8">
    <location>
        <begin position="211"/>
        <end position="221"/>
    </location>
</feature>
<dbReference type="VEuPathDB" id="VectorBase:ASTEI20_037180"/>
<dbReference type="OMA" id="NHIKWIG"/>
<dbReference type="SMART" id="SM01372">
    <property type="entry name" value="E2F_TDP"/>
    <property type="match status" value="1"/>
</dbReference>
<keyword evidence="4 7" id="KW-0238">DNA-binding</keyword>
<dbReference type="InterPro" id="IPR015633">
    <property type="entry name" value="E2F"/>
</dbReference>
<dbReference type="SUPFAM" id="SSF46785">
    <property type="entry name" value="Winged helix' DNA-binding domain"/>
    <property type="match status" value="1"/>
</dbReference>
<dbReference type="SUPFAM" id="SSF144074">
    <property type="entry name" value="E2F-DP heterodimerization region"/>
    <property type="match status" value="1"/>
</dbReference>
<feature type="domain" description="E2F/DP family winged-helix DNA-binding" evidence="9">
    <location>
        <begin position="52"/>
        <end position="118"/>
    </location>
</feature>
<dbReference type="Pfam" id="PF02319">
    <property type="entry name" value="WHD_E2F_TDP"/>
    <property type="match status" value="1"/>
</dbReference>
<comment type="subcellular location">
    <subcellularLocation>
        <location evidence="1 7">Nucleus</location>
    </subcellularLocation>
</comment>
<dbReference type="GO" id="GO:0090575">
    <property type="term" value="C:RNA polymerase II transcription regulator complex"/>
    <property type="evidence" value="ECO:0007669"/>
    <property type="project" value="TreeGrafter"/>
</dbReference>
<proteinExistence type="inferred from homology"/>
<dbReference type="EnsemblMetazoa" id="ASTEI06502-RA">
    <property type="protein sequence ID" value="ASTEI06502-PA"/>
    <property type="gene ID" value="ASTEI06502"/>
</dbReference>
<dbReference type="Gene3D" id="1.10.10.10">
    <property type="entry name" value="Winged helix-like DNA-binding domain superfamily/Winged helix DNA-binding domain"/>
    <property type="match status" value="1"/>
</dbReference>
<dbReference type="VEuPathDB" id="VectorBase:ASTE006554"/>